<evidence type="ECO:0000313" key="1">
    <source>
        <dbReference type="EMBL" id="GFO13163.1"/>
    </source>
</evidence>
<dbReference type="AlphaFoldDB" id="A0AAV4B0T7"/>
<sequence>MACPSEPVAKACYFEKIKAIGGRDPYKIAAEEFSIHLDDLPEITYPDIFSYLGLEHSKYTADESKVKQTRAPVASILPCHGTNISPDISFKESVNDRDCILPCHTFIRESRLAKSNCGCINKSIEENWTNPHSAATD</sequence>
<dbReference type="EMBL" id="BLXT01004479">
    <property type="protein sequence ID" value="GFO13163.1"/>
    <property type="molecule type" value="Genomic_DNA"/>
</dbReference>
<reference evidence="1 2" key="1">
    <citation type="journal article" date="2021" name="Elife">
        <title>Chloroplast acquisition without the gene transfer in kleptoplastic sea slugs, Plakobranchus ocellatus.</title>
        <authorList>
            <person name="Maeda T."/>
            <person name="Takahashi S."/>
            <person name="Yoshida T."/>
            <person name="Shimamura S."/>
            <person name="Takaki Y."/>
            <person name="Nagai Y."/>
            <person name="Toyoda A."/>
            <person name="Suzuki Y."/>
            <person name="Arimoto A."/>
            <person name="Ishii H."/>
            <person name="Satoh N."/>
            <person name="Nishiyama T."/>
            <person name="Hasebe M."/>
            <person name="Maruyama T."/>
            <person name="Minagawa J."/>
            <person name="Obokata J."/>
            <person name="Shigenobu S."/>
        </authorList>
    </citation>
    <scope>NUCLEOTIDE SEQUENCE [LARGE SCALE GENOMIC DNA]</scope>
</reference>
<gene>
    <name evidence="1" type="ORF">PoB_003966800</name>
</gene>
<protein>
    <submittedName>
        <fullName evidence="1">Uncharacterized protein</fullName>
    </submittedName>
</protein>
<proteinExistence type="predicted"/>
<keyword evidence="2" id="KW-1185">Reference proteome</keyword>
<accession>A0AAV4B0T7</accession>
<name>A0AAV4B0T7_9GAST</name>
<comment type="caution">
    <text evidence="1">The sequence shown here is derived from an EMBL/GenBank/DDBJ whole genome shotgun (WGS) entry which is preliminary data.</text>
</comment>
<organism evidence="1 2">
    <name type="scientific">Plakobranchus ocellatus</name>
    <dbReference type="NCBI Taxonomy" id="259542"/>
    <lineage>
        <taxon>Eukaryota</taxon>
        <taxon>Metazoa</taxon>
        <taxon>Spiralia</taxon>
        <taxon>Lophotrochozoa</taxon>
        <taxon>Mollusca</taxon>
        <taxon>Gastropoda</taxon>
        <taxon>Heterobranchia</taxon>
        <taxon>Euthyneura</taxon>
        <taxon>Panpulmonata</taxon>
        <taxon>Sacoglossa</taxon>
        <taxon>Placobranchoidea</taxon>
        <taxon>Plakobranchidae</taxon>
        <taxon>Plakobranchus</taxon>
    </lineage>
</organism>
<dbReference type="Proteomes" id="UP000735302">
    <property type="component" value="Unassembled WGS sequence"/>
</dbReference>
<evidence type="ECO:0000313" key="2">
    <source>
        <dbReference type="Proteomes" id="UP000735302"/>
    </source>
</evidence>